<comment type="caution">
    <text evidence="1">The sequence shown here is derived from an EMBL/GenBank/DDBJ whole genome shotgun (WGS) entry which is preliminary data.</text>
</comment>
<evidence type="ECO:0000313" key="1">
    <source>
        <dbReference type="EMBL" id="RRD01482.1"/>
    </source>
</evidence>
<sequence length="188" mass="21346">MATWLLTVTGNDQPEQLKKFCETIALMEGVFLDSQQTVMAGRVMALYKVCLPDTHIPFAQKMFAEFALKGVEVIAIDELDERSEYKRSEYKCAEQSDSYLVLDLKGQYRFGIDHDIRMILECHGAETEQLNQQYLGRSLVGEQQFSARIRARMSRLLSEPDLLQALHRLSPGLSIRLSVIEPTNALAC</sequence>
<organism evidence="1 2">
    <name type="scientific">Amphritea balenae</name>
    <dbReference type="NCBI Taxonomy" id="452629"/>
    <lineage>
        <taxon>Bacteria</taxon>
        <taxon>Pseudomonadati</taxon>
        <taxon>Pseudomonadota</taxon>
        <taxon>Gammaproteobacteria</taxon>
        <taxon>Oceanospirillales</taxon>
        <taxon>Oceanospirillaceae</taxon>
        <taxon>Amphritea</taxon>
    </lineage>
</organism>
<gene>
    <name evidence="1" type="ORF">EHS89_02665</name>
</gene>
<dbReference type="OrthoDB" id="5814370at2"/>
<evidence type="ECO:0000313" key="2">
    <source>
        <dbReference type="Proteomes" id="UP000267535"/>
    </source>
</evidence>
<evidence type="ECO:0008006" key="3">
    <source>
        <dbReference type="Google" id="ProtNLM"/>
    </source>
</evidence>
<proteinExistence type="predicted"/>
<dbReference type="RefSeq" id="WP_124924555.1">
    <property type="nucleotide sequence ID" value="NZ_BMOH01000001.1"/>
</dbReference>
<accession>A0A3P1SW96</accession>
<dbReference type="AlphaFoldDB" id="A0A3P1SW96"/>
<dbReference type="Proteomes" id="UP000267535">
    <property type="component" value="Unassembled WGS sequence"/>
</dbReference>
<dbReference type="EMBL" id="RQXV01000001">
    <property type="protein sequence ID" value="RRD01482.1"/>
    <property type="molecule type" value="Genomic_DNA"/>
</dbReference>
<name>A0A3P1SW96_9GAMM</name>
<reference evidence="1 2" key="1">
    <citation type="submission" date="2018-11" db="EMBL/GenBank/DDBJ databases">
        <title>The draft genome sequence of Amphritea balenae JAMM 1525T.</title>
        <authorList>
            <person name="Fang Z."/>
            <person name="Zhang Y."/>
            <person name="Han X."/>
        </authorList>
    </citation>
    <scope>NUCLEOTIDE SEQUENCE [LARGE SCALE GENOMIC DNA]</scope>
    <source>
        <strain evidence="1 2">JAMM 1525</strain>
    </source>
</reference>
<protein>
    <recommendedName>
        <fullName evidence="3">Glycine cleavage system transcriptional repressor</fullName>
    </recommendedName>
</protein>
<keyword evidence="2" id="KW-1185">Reference proteome</keyword>